<feature type="non-terminal residue" evidence="2">
    <location>
        <position position="1"/>
    </location>
</feature>
<dbReference type="RefSeq" id="XP_013237181.1">
    <property type="nucleotide sequence ID" value="XM_013381727.1"/>
</dbReference>
<dbReference type="Proteomes" id="UP000029725">
    <property type="component" value="Unassembled WGS sequence"/>
</dbReference>
<gene>
    <name evidence="2" type="ORF">DI09_584p10</name>
</gene>
<dbReference type="GeneID" id="25260369"/>
<protein>
    <submittedName>
        <fullName evidence="2">Uncharacterized protein</fullName>
    </submittedName>
</protein>
<proteinExistence type="predicted"/>
<feature type="non-terminal residue" evidence="2">
    <location>
        <position position="176"/>
    </location>
</feature>
<dbReference type="HOGENOM" id="CLU_1528755_0_0_1"/>
<keyword evidence="3" id="KW-1185">Reference proteome</keyword>
<feature type="compositionally biased region" description="Low complexity" evidence="1">
    <location>
        <begin position="1"/>
        <end position="20"/>
    </location>
</feature>
<comment type="caution">
    <text evidence="2">The sequence shown here is derived from an EMBL/GenBank/DDBJ whole genome shotgun (WGS) entry which is preliminary data.</text>
</comment>
<dbReference type="AlphaFoldDB" id="A0A098VP58"/>
<accession>A0A098VP58</accession>
<evidence type="ECO:0000313" key="3">
    <source>
        <dbReference type="Proteomes" id="UP000029725"/>
    </source>
</evidence>
<dbReference type="EMBL" id="JMKJ01000533">
    <property type="protein sequence ID" value="KGG50745.1"/>
    <property type="molecule type" value="Genomic_DNA"/>
</dbReference>
<dbReference type="VEuPathDB" id="MicrosporidiaDB:DI09_584p10"/>
<sequence length="176" mass="17218">GGGRCAADSAADAHDAQANAQGGEDGTKGGEQRRCLDCADGQDGGARRWGAWSGDGCAAGHRRLCDLVGAEELFDRGLQLAALEARGHAQVLGGGQLDGAAVGHDDGGFGVAGDQHGVACVQGGAGGGFVDEVAAADADVARHAAQLSHGGFFGVDHAGAGQNGAQGGECKCVFHG</sequence>
<reference evidence="2 3" key="1">
    <citation type="submission" date="2014-04" db="EMBL/GenBank/DDBJ databases">
        <title>A new species of microsporidia sheds light on the evolution of extreme parasitism.</title>
        <authorList>
            <person name="Haag K.L."/>
            <person name="James T.Y."/>
            <person name="Larsson R."/>
            <person name="Schaer T.M."/>
            <person name="Refardt D."/>
            <person name="Pombert J.-F."/>
            <person name="Ebert D."/>
        </authorList>
    </citation>
    <scope>NUCLEOTIDE SEQUENCE [LARGE SCALE GENOMIC DNA]</scope>
    <source>
        <strain evidence="2 3">UGP3</strain>
        <tissue evidence="2">Spores</tissue>
    </source>
</reference>
<name>A0A098VP58_9MICR</name>
<organism evidence="2 3">
    <name type="scientific">Mitosporidium daphniae</name>
    <dbReference type="NCBI Taxonomy" id="1485682"/>
    <lineage>
        <taxon>Eukaryota</taxon>
        <taxon>Fungi</taxon>
        <taxon>Fungi incertae sedis</taxon>
        <taxon>Microsporidia</taxon>
        <taxon>Mitosporidium</taxon>
    </lineage>
</organism>
<evidence type="ECO:0000313" key="2">
    <source>
        <dbReference type="EMBL" id="KGG50745.1"/>
    </source>
</evidence>
<feature type="region of interest" description="Disordered" evidence="1">
    <location>
        <begin position="1"/>
        <end position="32"/>
    </location>
</feature>
<evidence type="ECO:0000256" key="1">
    <source>
        <dbReference type="SAM" id="MobiDB-lite"/>
    </source>
</evidence>